<evidence type="ECO:0000256" key="6">
    <source>
        <dbReference type="ARBA" id="ARBA00035292"/>
    </source>
</evidence>
<keyword evidence="3 7" id="KW-0694">RNA-binding</keyword>
<protein>
    <recommendedName>
        <fullName evidence="6 7">Large ribosomal subunit protein bL9</fullName>
    </recommendedName>
</protein>
<evidence type="ECO:0000256" key="1">
    <source>
        <dbReference type="ARBA" id="ARBA00010605"/>
    </source>
</evidence>
<keyword evidence="2 7" id="KW-0699">rRNA-binding</keyword>
<dbReference type="InterPro" id="IPR036791">
    <property type="entry name" value="Ribosomal_bL9_C_sf"/>
</dbReference>
<evidence type="ECO:0000256" key="2">
    <source>
        <dbReference type="ARBA" id="ARBA00022730"/>
    </source>
</evidence>
<dbReference type="InterPro" id="IPR036935">
    <property type="entry name" value="Ribosomal_bL9_N_sf"/>
</dbReference>
<dbReference type="PROSITE" id="PS00651">
    <property type="entry name" value="RIBOSOMAL_L9"/>
    <property type="match status" value="1"/>
</dbReference>
<comment type="similarity">
    <text evidence="1 7">Belongs to the bacterial ribosomal protein bL9 family.</text>
</comment>
<feature type="domain" description="Ribosomal protein L9" evidence="8">
    <location>
        <begin position="13"/>
        <end position="40"/>
    </location>
</feature>
<organism evidence="9 10">
    <name type="scientific">Thermostichus vulcanus str. 'Rupite'</name>
    <dbReference type="NCBI Taxonomy" id="2813851"/>
    <lineage>
        <taxon>Bacteria</taxon>
        <taxon>Bacillati</taxon>
        <taxon>Cyanobacteriota</taxon>
        <taxon>Cyanophyceae</taxon>
        <taxon>Thermostichales</taxon>
        <taxon>Thermostichaceae</taxon>
        <taxon>Thermostichus</taxon>
    </lineage>
</organism>
<dbReference type="NCBIfam" id="TIGR00158">
    <property type="entry name" value="L9"/>
    <property type="match status" value="1"/>
</dbReference>
<dbReference type="Pfam" id="PF03948">
    <property type="entry name" value="Ribosomal_L9_C"/>
    <property type="match status" value="1"/>
</dbReference>
<reference evidence="9" key="1">
    <citation type="submission" date="2021-02" db="EMBL/GenBank/DDBJ databases">
        <title>The CRISPR/cas machinery reduction and long-range gene transfer in the hot spring cyanobacterium Synechococcus.</title>
        <authorList>
            <person name="Dvorak P."/>
            <person name="Jahodarova E."/>
            <person name="Hasler P."/>
            <person name="Poulickova A."/>
        </authorList>
    </citation>
    <scope>NUCLEOTIDE SEQUENCE</scope>
    <source>
        <strain evidence="9">Rupite</strain>
    </source>
</reference>
<accession>A0ABT0C6N4</accession>
<sequence>MQVVLRQSIPGLGKPGELVNVKPGYARNYLFPRQMAVRVTPGLLKERQMRLEQEAARKLAEKQRAEGYKTALETIGRFVIRQKVGENDLLFGQVTSSDIAEVVLATSGLDIDRRNISLPEEINKTGVYPVQVKLHPEVTATLRIQVTPA</sequence>
<dbReference type="InterPro" id="IPR000244">
    <property type="entry name" value="Ribosomal_bL9"/>
</dbReference>
<keyword evidence="5 7" id="KW-0687">Ribonucleoprotein</keyword>
<name>A0ABT0C6N4_THEVL</name>
<dbReference type="InterPro" id="IPR020070">
    <property type="entry name" value="Ribosomal_bL9_N"/>
</dbReference>
<dbReference type="Gene3D" id="3.10.430.100">
    <property type="entry name" value="Ribosomal protein L9, C-terminal domain"/>
    <property type="match status" value="1"/>
</dbReference>
<evidence type="ECO:0000313" key="9">
    <source>
        <dbReference type="EMBL" id="MCJ2541457.1"/>
    </source>
</evidence>
<dbReference type="InterPro" id="IPR009027">
    <property type="entry name" value="Ribosomal_bL9/RNase_H1_N"/>
</dbReference>
<evidence type="ECO:0000256" key="4">
    <source>
        <dbReference type="ARBA" id="ARBA00022980"/>
    </source>
</evidence>
<evidence type="ECO:0000256" key="7">
    <source>
        <dbReference type="HAMAP-Rule" id="MF_00503"/>
    </source>
</evidence>
<dbReference type="Pfam" id="PF01281">
    <property type="entry name" value="Ribosomal_L9_N"/>
    <property type="match status" value="1"/>
</dbReference>
<proteinExistence type="inferred from homology"/>
<dbReference type="InterPro" id="IPR020594">
    <property type="entry name" value="Ribosomal_bL9_bac/chp"/>
</dbReference>
<dbReference type="Gene3D" id="3.40.5.10">
    <property type="entry name" value="Ribosomal protein L9, N-terminal domain"/>
    <property type="match status" value="1"/>
</dbReference>
<comment type="function">
    <text evidence="7">Binds to the 23S rRNA.</text>
</comment>
<dbReference type="InterPro" id="IPR020069">
    <property type="entry name" value="Ribosomal_bL9_C"/>
</dbReference>
<dbReference type="EMBL" id="JAFIRA010000001">
    <property type="protein sequence ID" value="MCJ2541457.1"/>
    <property type="molecule type" value="Genomic_DNA"/>
</dbReference>
<evidence type="ECO:0000256" key="3">
    <source>
        <dbReference type="ARBA" id="ARBA00022884"/>
    </source>
</evidence>
<evidence type="ECO:0000256" key="5">
    <source>
        <dbReference type="ARBA" id="ARBA00023274"/>
    </source>
</evidence>
<dbReference type="SUPFAM" id="SSF55653">
    <property type="entry name" value="Ribosomal protein L9 C-domain"/>
    <property type="match status" value="1"/>
</dbReference>
<comment type="caution">
    <text evidence="9">The sequence shown here is derived from an EMBL/GenBank/DDBJ whole genome shotgun (WGS) entry which is preliminary data.</text>
</comment>
<dbReference type="PANTHER" id="PTHR21368">
    <property type="entry name" value="50S RIBOSOMAL PROTEIN L9"/>
    <property type="match status" value="1"/>
</dbReference>
<dbReference type="Proteomes" id="UP000830835">
    <property type="component" value="Unassembled WGS sequence"/>
</dbReference>
<gene>
    <name evidence="7 9" type="primary">rplI</name>
    <name evidence="7" type="synonym">rpl9</name>
    <name evidence="9" type="ORF">JX360_00810</name>
</gene>
<dbReference type="HAMAP" id="MF_00503">
    <property type="entry name" value="Ribosomal_bL9"/>
    <property type="match status" value="1"/>
</dbReference>
<keyword evidence="10" id="KW-1185">Reference proteome</keyword>
<evidence type="ECO:0000313" key="10">
    <source>
        <dbReference type="Proteomes" id="UP000830835"/>
    </source>
</evidence>
<keyword evidence="4 7" id="KW-0689">Ribosomal protein</keyword>
<dbReference type="GO" id="GO:0005840">
    <property type="term" value="C:ribosome"/>
    <property type="evidence" value="ECO:0007669"/>
    <property type="project" value="UniProtKB-KW"/>
</dbReference>
<evidence type="ECO:0000259" key="8">
    <source>
        <dbReference type="PROSITE" id="PS00651"/>
    </source>
</evidence>
<dbReference type="SUPFAM" id="SSF55658">
    <property type="entry name" value="L9 N-domain-like"/>
    <property type="match status" value="1"/>
</dbReference>